<dbReference type="PANTHER" id="PTHR39576:SF2">
    <property type="entry name" value="ATTACHING AND EFFACING PROTEIN HOMOLOG-RELATED"/>
    <property type="match status" value="1"/>
</dbReference>
<evidence type="ECO:0000256" key="2">
    <source>
        <dbReference type="SAM" id="Phobius"/>
    </source>
</evidence>
<proteinExistence type="inferred from homology"/>
<evidence type="ECO:0000313" key="4">
    <source>
        <dbReference type="EMBL" id="QZN94411.1"/>
    </source>
</evidence>
<dbReference type="InterPro" id="IPR036779">
    <property type="entry name" value="LysM_dom_sf"/>
</dbReference>
<keyword evidence="2" id="KW-1133">Transmembrane helix</keyword>
<dbReference type="EMBL" id="CP081864">
    <property type="protein sequence ID" value="QZN94411.1"/>
    <property type="molecule type" value="Genomic_DNA"/>
</dbReference>
<dbReference type="InterPro" id="IPR018392">
    <property type="entry name" value="LysM"/>
</dbReference>
<evidence type="ECO:0000256" key="1">
    <source>
        <dbReference type="ARBA" id="ARBA00010116"/>
    </source>
</evidence>
<organism evidence="4 5">
    <name type="scientific">Symbiopectobacterium purcellii</name>
    <dbReference type="NCBI Taxonomy" id="2871826"/>
    <lineage>
        <taxon>Bacteria</taxon>
        <taxon>Pseudomonadati</taxon>
        <taxon>Pseudomonadota</taxon>
        <taxon>Gammaproteobacteria</taxon>
        <taxon>Enterobacterales</taxon>
        <taxon>Enterobacteriaceae</taxon>
    </lineage>
</organism>
<accession>A0ABX9AJI0</accession>
<dbReference type="Gene3D" id="3.10.350.10">
    <property type="entry name" value="LysM domain"/>
    <property type="match status" value="1"/>
</dbReference>
<dbReference type="InterPro" id="IPR038177">
    <property type="entry name" value="IAT_beta_sf"/>
</dbReference>
<dbReference type="InterPro" id="IPR051715">
    <property type="entry name" value="Intimin-Invasin_domain"/>
</dbReference>
<dbReference type="PANTHER" id="PTHR39576">
    <property type="entry name" value="ATTACHING AND EFFACING PROTEIN HOMOLOG-RELATED-RELATED"/>
    <property type="match status" value="1"/>
</dbReference>
<dbReference type="Pfam" id="PF11924">
    <property type="entry name" value="IAT_beta"/>
    <property type="match status" value="1"/>
</dbReference>
<keyword evidence="2" id="KW-0472">Membrane</keyword>
<dbReference type="Gene3D" id="2.40.160.160">
    <property type="entry name" value="Inverse autotransporter, beta-domain"/>
    <property type="match status" value="1"/>
</dbReference>
<dbReference type="InterPro" id="IPR024519">
    <property type="entry name" value="IAT_beta"/>
</dbReference>
<gene>
    <name evidence="4" type="ORF">K6K13_13845</name>
</gene>
<reference evidence="4 5" key="1">
    <citation type="submission" date="2021-08" db="EMBL/GenBank/DDBJ databases">
        <title>Culture and genomic analysis of Symbiopectobacterium purcellii sp. nov. gen. nov., isolated from the leafhopper Empoasca decipiens.</title>
        <authorList>
            <person name="Nadal-Jimenez P."/>
            <person name="Siozios S."/>
            <person name="Halliday N."/>
            <person name="Camara M."/>
            <person name="Hurst G.D.D."/>
        </authorList>
    </citation>
    <scope>NUCLEOTIDE SEQUENCE [LARGE SCALE GENOMIC DNA]</scope>
    <source>
        <strain evidence="4 5">SyEd1</strain>
    </source>
</reference>
<protein>
    <submittedName>
        <fullName evidence="4">Inverse autotransporter beta domain-containing protein</fullName>
    </submittedName>
</protein>
<feature type="transmembrane region" description="Helical" evidence="2">
    <location>
        <begin position="21"/>
        <end position="41"/>
    </location>
</feature>
<keyword evidence="2" id="KW-0812">Transmembrane</keyword>
<name>A0ABX9AJI0_9ENTR</name>
<dbReference type="Pfam" id="PF01476">
    <property type="entry name" value="LysM"/>
    <property type="match status" value="1"/>
</dbReference>
<evidence type="ECO:0000259" key="3">
    <source>
        <dbReference type="PROSITE" id="PS51782"/>
    </source>
</evidence>
<dbReference type="Proteomes" id="UP000825886">
    <property type="component" value="Chromosome"/>
</dbReference>
<dbReference type="SUPFAM" id="SSF54106">
    <property type="entry name" value="LysM domain"/>
    <property type="match status" value="1"/>
</dbReference>
<evidence type="ECO:0000313" key="5">
    <source>
        <dbReference type="Proteomes" id="UP000825886"/>
    </source>
</evidence>
<dbReference type="CDD" id="cd00118">
    <property type="entry name" value="LysM"/>
    <property type="match status" value="1"/>
</dbReference>
<keyword evidence="5" id="KW-1185">Reference proteome</keyword>
<sequence>MSYNYFINKKRKFEQSVSRKVTVMVWVNIFFQLLFPLSISFSPVMAAAISASTPTFSDTEPYVLGPGETVDAIAKRYGVSVEELQKINQYRTFSKPFSALTTGDEVEVPRKRSPFSVDNQQPVETENRLESQAVAGATMLSSKNAAKSAEQMARSAANSEINNSAQQWLSQYGTARVQLNVNDDFKLDGSAIDVLVPLKDNNKNMLFTQLGARNKDSRNTLNAGIGYRTFQDNWMYGVNTFFDNDITGKNRRVGVGAEAWADYVKLSVNSYFGLLMITTMLSCVHALSMQMAMRLRGSLYHQPGAT</sequence>
<comment type="similarity">
    <text evidence="1">Belongs to the intimin/invasin family.</text>
</comment>
<feature type="domain" description="LysM" evidence="3">
    <location>
        <begin position="60"/>
        <end position="108"/>
    </location>
</feature>
<dbReference type="SMART" id="SM00257">
    <property type="entry name" value="LysM"/>
    <property type="match status" value="1"/>
</dbReference>
<dbReference type="PROSITE" id="PS51782">
    <property type="entry name" value="LYSM"/>
    <property type="match status" value="1"/>
</dbReference>